<dbReference type="Gene3D" id="3.60.21.10">
    <property type="match status" value="1"/>
</dbReference>
<dbReference type="Proteomes" id="UP001151081">
    <property type="component" value="Unassembled WGS sequence"/>
</dbReference>
<protein>
    <submittedName>
        <fullName evidence="6">Metallophosphoesterase</fullName>
    </submittedName>
</protein>
<dbReference type="Pfam" id="PF00149">
    <property type="entry name" value="Metallophos"/>
    <property type="match status" value="1"/>
</dbReference>
<dbReference type="GO" id="GO:0016787">
    <property type="term" value="F:hydrolase activity"/>
    <property type="evidence" value="ECO:0007669"/>
    <property type="project" value="UniProtKB-KW"/>
</dbReference>
<comment type="caution">
    <text evidence="6">The sequence shown here is derived from an EMBL/GenBank/DDBJ whole genome shotgun (WGS) entry which is preliminary data.</text>
</comment>
<organism evidence="6 7">
    <name type="scientific">Polyangium jinanense</name>
    <dbReference type="NCBI Taxonomy" id="2829994"/>
    <lineage>
        <taxon>Bacteria</taxon>
        <taxon>Pseudomonadati</taxon>
        <taxon>Myxococcota</taxon>
        <taxon>Polyangia</taxon>
        <taxon>Polyangiales</taxon>
        <taxon>Polyangiaceae</taxon>
        <taxon>Polyangium</taxon>
    </lineage>
</organism>
<feature type="signal peptide" evidence="4">
    <location>
        <begin position="1"/>
        <end position="37"/>
    </location>
</feature>
<feature type="compositionally biased region" description="Gly residues" evidence="3">
    <location>
        <begin position="53"/>
        <end position="81"/>
    </location>
</feature>
<dbReference type="InterPro" id="IPR051558">
    <property type="entry name" value="Metallophosphoesterase_PAP"/>
</dbReference>
<dbReference type="InterPro" id="IPR004843">
    <property type="entry name" value="Calcineurin-like_PHP"/>
</dbReference>
<keyword evidence="1 4" id="KW-0732">Signal</keyword>
<dbReference type="PANTHER" id="PTHR10161">
    <property type="entry name" value="TARTRATE-RESISTANT ACID PHOSPHATASE TYPE 5"/>
    <property type="match status" value="1"/>
</dbReference>
<dbReference type="EMBL" id="JAGTJJ010000002">
    <property type="protein sequence ID" value="MDC3980237.1"/>
    <property type="molecule type" value="Genomic_DNA"/>
</dbReference>
<evidence type="ECO:0000256" key="2">
    <source>
        <dbReference type="ARBA" id="ARBA00022801"/>
    </source>
</evidence>
<feature type="chain" id="PRO_5040857861" evidence="4">
    <location>
        <begin position="38"/>
        <end position="384"/>
    </location>
</feature>
<feature type="domain" description="Calcineurin-like phosphoesterase" evidence="5">
    <location>
        <begin position="102"/>
        <end position="306"/>
    </location>
</feature>
<keyword evidence="7" id="KW-1185">Reference proteome</keyword>
<evidence type="ECO:0000256" key="1">
    <source>
        <dbReference type="ARBA" id="ARBA00022729"/>
    </source>
</evidence>
<keyword evidence="2" id="KW-0378">Hydrolase</keyword>
<evidence type="ECO:0000256" key="4">
    <source>
        <dbReference type="SAM" id="SignalP"/>
    </source>
</evidence>
<dbReference type="InterPro" id="IPR029052">
    <property type="entry name" value="Metallo-depent_PP-like"/>
</dbReference>
<feature type="region of interest" description="Disordered" evidence="3">
    <location>
        <begin position="50"/>
        <end position="96"/>
    </location>
</feature>
<dbReference type="SUPFAM" id="SSF56300">
    <property type="entry name" value="Metallo-dependent phosphatases"/>
    <property type="match status" value="1"/>
</dbReference>
<gene>
    <name evidence="6" type="ORF">KEG57_07015</name>
</gene>
<evidence type="ECO:0000256" key="3">
    <source>
        <dbReference type="SAM" id="MobiDB-lite"/>
    </source>
</evidence>
<proteinExistence type="predicted"/>
<dbReference type="RefSeq" id="WP_272458308.1">
    <property type="nucleotide sequence ID" value="NZ_JAGTJJ010000002.1"/>
</dbReference>
<dbReference type="PANTHER" id="PTHR10161:SF14">
    <property type="entry name" value="TARTRATE-RESISTANT ACID PHOSPHATASE TYPE 5"/>
    <property type="match status" value="1"/>
</dbReference>
<sequence>MADSGRSLSRTWRLFASSLVVCCFVPLGIASCSSGDAVNTSTTTGGTATTGAGASGAGGAGNGGAGSGGAGATGGAGGTGGSSTSSTGHGGSGGGPAAKVVRLLAIGDTGEGNEAQHAVADRMSEKCEKVGGCDAVLVNGDNFYDNGVASVDDPQWAAKFEEPYDRPHLDGVPFYAVLGNHDHGPTSSGNKQAQIDYASLPLGSGPGMRPSAKWHMPAAWYDVKIGHVHLFALDTVDFLNGTQKDDMSARVKNAKATWKIVVGHHPRFTSGEHFWDNNLLGIAGLFAFQKAIYCGADMFMTGHDHNLEFIDRGRDGDCPGTYFVVSGAGAKTRDTFDFVPTDEKQLYFSDGFEGFAYMEFDGPKLSFEFIDRNGAVVFSKTMTK</sequence>
<evidence type="ECO:0000313" key="7">
    <source>
        <dbReference type="Proteomes" id="UP001151081"/>
    </source>
</evidence>
<evidence type="ECO:0000313" key="6">
    <source>
        <dbReference type="EMBL" id="MDC3980237.1"/>
    </source>
</evidence>
<dbReference type="PROSITE" id="PS51257">
    <property type="entry name" value="PROKAR_LIPOPROTEIN"/>
    <property type="match status" value="1"/>
</dbReference>
<dbReference type="AlphaFoldDB" id="A0A9X3WY47"/>
<accession>A0A9X3WY47</accession>
<name>A0A9X3WY47_9BACT</name>
<evidence type="ECO:0000259" key="5">
    <source>
        <dbReference type="Pfam" id="PF00149"/>
    </source>
</evidence>
<reference evidence="6 7" key="1">
    <citation type="submission" date="2021-04" db="EMBL/GenBank/DDBJ databases">
        <title>Genome analysis of Polyangium sp.</title>
        <authorList>
            <person name="Li Y."/>
            <person name="Wang J."/>
        </authorList>
    </citation>
    <scope>NUCLEOTIDE SEQUENCE [LARGE SCALE GENOMIC DNA]</scope>
    <source>
        <strain evidence="6 7">SDU14</strain>
    </source>
</reference>